<evidence type="ECO:0000313" key="1">
    <source>
        <dbReference type="EMBL" id="KAJ8405150.1"/>
    </source>
</evidence>
<name>A0AAD7WQC9_9TELE</name>
<protein>
    <submittedName>
        <fullName evidence="1">Uncharacterized protein</fullName>
    </submittedName>
</protein>
<proteinExistence type="predicted"/>
<keyword evidence="2" id="KW-1185">Reference proteome</keyword>
<gene>
    <name evidence="1" type="ORF">AAFF_G00321410</name>
</gene>
<dbReference type="PANTHER" id="PTHR46704">
    <property type="entry name" value="CXC DOMAIN-CONTAINING PROTEIN-RELATED"/>
    <property type="match status" value="1"/>
</dbReference>
<dbReference type="AlphaFoldDB" id="A0AAD7WQC9"/>
<dbReference type="EMBL" id="JAINUG010000049">
    <property type="protein sequence ID" value="KAJ8405150.1"/>
    <property type="molecule type" value="Genomic_DNA"/>
</dbReference>
<comment type="caution">
    <text evidence="1">The sequence shown here is derived from an EMBL/GenBank/DDBJ whole genome shotgun (WGS) entry which is preliminary data.</text>
</comment>
<dbReference type="Proteomes" id="UP001221898">
    <property type="component" value="Unassembled WGS sequence"/>
</dbReference>
<dbReference type="PANTHER" id="PTHR46704:SF9">
    <property type="entry name" value="BHLH DOMAIN-CONTAINING PROTEIN"/>
    <property type="match status" value="1"/>
</dbReference>
<sequence length="265" mass="30269">MSRLPIDHPEVHQQFMQGGFSVQLGSQNPSSQIPVDQIIEETVNRDTQTAGGTKGFSLKRAAVKRYYLTSEYRSNYLKQLRRMMGRGMSHLSHPDLQMPRITRDEADVQSIVKLLEDDWTNPFDPNESEFVSISTGTFPPPDVARDLLDAHKIGMEAYEGFKRDRLEDEKPKTQFHDKMTKKRLKTFSDIRKKPSASNPNKVILQADRKLFAHMVLVAESRHLQMSDVLSHPLGPLPWALANGDRKTNKAVVGSRDHPWAICYHH</sequence>
<organism evidence="1 2">
    <name type="scientific">Aldrovandia affinis</name>
    <dbReference type="NCBI Taxonomy" id="143900"/>
    <lineage>
        <taxon>Eukaryota</taxon>
        <taxon>Metazoa</taxon>
        <taxon>Chordata</taxon>
        <taxon>Craniata</taxon>
        <taxon>Vertebrata</taxon>
        <taxon>Euteleostomi</taxon>
        <taxon>Actinopterygii</taxon>
        <taxon>Neopterygii</taxon>
        <taxon>Teleostei</taxon>
        <taxon>Notacanthiformes</taxon>
        <taxon>Halosauridae</taxon>
        <taxon>Aldrovandia</taxon>
    </lineage>
</organism>
<accession>A0AAD7WQC9</accession>
<evidence type="ECO:0000313" key="2">
    <source>
        <dbReference type="Proteomes" id="UP001221898"/>
    </source>
</evidence>
<reference evidence="1" key="1">
    <citation type="journal article" date="2023" name="Science">
        <title>Genome structures resolve the early diversification of teleost fishes.</title>
        <authorList>
            <person name="Parey E."/>
            <person name="Louis A."/>
            <person name="Montfort J."/>
            <person name="Bouchez O."/>
            <person name="Roques C."/>
            <person name="Iampietro C."/>
            <person name="Lluch J."/>
            <person name="Castinel A."/>
            <person name="Donnadieu C."/>
            <person name="Desvignes T."/>
            <person name="Floi Bucao C."/>
            <person name="Jouanno E."/>
            <person name="Wen M."/>
            <person name="Mejri S."/>
            <person name="Dirks R."/>
            <person name="Jansen H."/>
            <person name="Henkel C."/>
            <person name="Chen W.J."/>
            <person name="Zahm M."/>
            <person name="Cabau C."/>
            <person name="Klopp C."/>
            <person name="Thompson A.W."/>
            <person name="Robinson-Rechavi M."/>
            <person name="Braasch I."/>
            <person name="Lecointre G."/>
            <person name="Bobe J."/>
            <person name="Postlethwait J.H."/>
            <person name="Berthelot C."/>
            <person name="Roest Crollius H."/>
            <person name="Guiguen Y."/>
        </authorList>
    </citation>
    <scope>NUCLEOTIDE SEQUENCE</scope>
    <source>
        <strain evidence="1">NC1722</strain>
    </source>
</reference>